<protein>
    <submittedName>
        <fullName evidence="1">Uncharacterized protein</fullName>
    </submittedName>
</protein>
<dbReference type="Proteomes" id="UP000800039">
    <property type="component" value="Unassembled WGS sequence"/>
</dbReference>
<dbReference type="EMBL" id="ML976618">
    <property type="protein sequence ID" value="KAF1841576.1"/>
    <property type="molecule type" value="Genomic_DNA"/>
</dbReference>
<dbReference type="AlphaFoldDB" id="A0A9P4G9N2"/>
<proteinExistence type="predicted"/>
<sequence length="174" mass="19186">MDNEAATGQPKSHSKTGVTFRAAHLDVMVDLNNPRPPVSETFYSLRQQVNTTWHELEAAEGHLVALDDTIDAEMLSYVSANQKATMQQVWAERYRITIQKYAPAIDEAEKCCSELTGGIQALEKAAHGESQTLEGQATLEIDIDVMRNCLDTTKNIIEAGRAQLEQARSRPAGT</sequence>
<name>A0A9P4G9N2_9PLEO</name>
<evidence type="ECO:0000313" key="1">
    <source>
        <dbReference type="EMBL" id="KAF1841576.1"/>
    </source>
</evidence>
<accession>A0A9P4G9N2</accession>
<dbReference type="GeneID" id="63854464"/>
<dbReference type="RefSeq" id="XP_040784139.1">
    <property type="nucleotide sequence ID" value="XM_040937214.1"/>
</dbReference>
<reference evidence="1" key="1">
    <citation type="submission" date="2020-01" db="EMBL/GenBank/DDBJ databases">
        <authorList>
            <consortium name="DOE Joint Genome Institute"/>
            <person name="Haridas S."/>
            <person name="Albert R."/>
            <person name="Binder M."/>
            <person name="Bloem J."/>
            <person name="Labutti K."/>
            <person name="Salamov A."/>
            <person name="Andreopoulos B."/>
            <person name="Baker S.E."/>
            <person name="Barry K."/>
            <person name="Bills G."/>
            <person name="Bluhm B.H."/>
            <person name="Cannon C."/>
            <person name="Castanera R."/>
            <person name="Culley D.E."/>
            <person name="Daum C."/>
            <person name="Ezra D."/>
            <person name="Gonzalez J.B."/>
            <person name="Henrissat B."/>
            <person name="Kuo A."/>
            <person name="Liang C."/>
            <person name="Lipzen A."/>
            <person name="Lutzoni F."/>
            <person name="Magnuson J."/>
            <person name="Mondo S."/>
            <person name="Nolan M."/>
            <person name="Ohm R."/>
            <person name="Pangilinan J."/>
            <person name="Park H.-J."/>
            <person name="Ramirez L."/>
            <person name="Alfaro M."/>
            <person name="Sun H."/>
            <person name="Tritt A."/>
            <person name="Yoshinaga Y."/>
            <person name="Zwiers L.-H."/>
            <person name="Turgeon B.G."/>
            <person name="Goodwin S.B."/>
            <person name="Spatafora J.W."/>
            <person name="Crous P.W."/>
            <person name="Grigoriev I.V."/>
        </authorList>
    </citation>
    <scope>NUCLEOTIDE SEQUENCE</scope>
    <source>
        <strain evidence="1">CBS 394.84</strain>
    </source>
</reference>
<keyword evidence="2" id="KW-1185">Reference proteome</keyword>
<dbReference type="OrthoDB" id="3788357at2759"/>
<organism evidence="1 2">
    <name type="scientific">Cucurbitaria berberidis CBS 394.84</name>
    <dbReference type="NCBI Taxonomy" id="1168544"/>
    <lineage>
        <taxon>Eukaryota</taxon>
        <taxon>Fungi</taxon>
        <taxon>Dikarya</taxon>
        <taxon>Ascomycota</taxon>
        <taxon>Pezizomycotina</taxon>
        <taxon>Dothideomycetes</taxon>
        <taxon>Pleosporomycetidae</taxon>
        <taxon>Pleosporales</taxon>
        <taxon>Pleosporineae</taxon>
        <taxon>Cucurbitariaceae</taxon>
        <taxon>Cucurbitaria</taxon>
    </lineage>
</organism>
<comment type="caution">
    <text evidence="1">The sequence shown here is derived from an EMBL/GenBank/DDBJ whole genome shotgun (WGS) entry which is preliminary data.</text>
</comment>
<evidence type="ECO:0000313" key="2">
    <source>
        <dbReference type="Proteomes" id="UP000800039"/>
    </source>
</evidence>
<gene>
    <name evidence="1" type="ORF">K460DRAFT_409036</name>
</gene>